<feature type="region of interest" description="Disordered" evidence="2">
    <location>
        <begin position="644"/>
        <end position="667"/>
    </location>
</feature>
<dbReference type="InterPro" id="IPR036237">
    <property type="entry name" value="Xyl_isomerase-like_sf"/>
</dbReference>
<dbReference type="InterPro" id="IPR043700">
    <property type="entry name" value="DSD"/>
</dbReference>
<keyword evidence="1" id="KW-0456">Lyase</keyword>
<name>A0A543I8X0_9ACTN</name>
<evidence type="ECO:0000259" key="3">
    <source>
        <dbReference type="PROSITE" id="PS51819"/>
    </source>
</evidence>
<comment type="pathway">
    <text evidence="1">Aromatic compound metabolism; 3,4-dihydroxybenzoate biosynthesis.</text>
</comment>
<comment type="function">
    <text evidence="1">Catalyzes the conversion of 3-dehydroshikimate to protocatechuate (3,4-dihydroxybenzoate), a common intermediate of quinate and shikimate degradation pathways.</text>
</comment>
<dbReference type="InterPro" id="IPR029068">
    <property type="entry name" value="Glyas_Bleomycin-R_OHBP_Dase"/>
</dbReference>
<keyword evidence="4" id="KW-0223">Dioxygenase</keyword>
<keyword evidence="4" id="KW-0670">Pyruvate</keyword>
<dbReference type="GO" id="GO:0051213">
    <property type="term" value="F:dioxygenase activity"/>
    <property type="evidence" value="ECO:0007669"/>
    <property type="project" value="UniProtKB-KW"/>
</dbReference>
<evidence type="ECO:0000313" key="4">
    <source>
        <dbReference type="EMBL" id="TQM66930.1"/>
    </source>
</evidence>
<keyword evidence="5" id="KW-1185">Reference proteome</keyword>
<feature type="binding site" evidence="1">
    <location>
        <position position="134"/>
    </location>
    <ligand>
        <name>a divalent metal cation</name>
        <dbReference type="ChEBI" id="CHEBI:60240"/>
        <note>catalytic</note>
    </ligand>
</feature>
<feature type="domain" description="VOC" evidence="3">
    <location>
        <begin position="461"/>
        <end position="605"/>
    </location>
</feature>
<sequence>MRRSIATVCLSGTLEDKLSAAAGAGFDGVEIFENDLLACPLSPEQVAERCADLGLAVELYQPFRDFEAVPEELHRRNLRRAARKFALARRLGADTVLVCSSVAPEAVDDDALAAAQLRALADLAAEHGVRVAYEALAWGKHVRTWERSAELVLRADHPALGLCLDSFHVLSVGGDVSAVAGFPAEKLFFLQLADAPHMRMDVLQWSRHHRLFPGQGAFDLVDFTSRVLDAGYDGPLSLEVFNDVFRQAPPDRAAVDAMRSLIVLEEALVRDSTGSAADAVPGSAADAAAGAAAGAAARARRFAAPPPPASAPEGFAFVELAVDPESGVEVARTLAAAGFAHVGQHRSKPVELWQQGDARVLLNTGPSTAAGTGPGSGGPAGAAIGAFAVETADPERAARRATALLAPVLPRTRGAAEADLTAVAAPDGTAVFFCRTGASDGWLGDFILSGAPGPDRTGVTAIDHLALSQPFDAFDEATLFYRSLFGLAPEHDAELAAPFGLVRSRAVTDPRRRLRLLLDGTVLRRGSWAPAVPDPQHVAFATDDVFRTARALRERGAPILEVPGNYYDDLDARLALDPGLLAALREHDVFYERDGDAEYFHLCTEILGSRIFFEFVQRSPGHHGYGAAAAPVRMAAHRAAHARRRRGLARGSGRVDQDAGVQDAGRV</sequence>
<dbReference type="OrthoDB" id="9780241at2"/>
<feature type="domain" description="VOC" evidence="3">
    <location>
        <begin position="314"/>
        <end position="436"/>
    </location>
</feature>
<evidence type="ECO:0000256" key="2">
    <source>
        <dbReference type="SAM" id="MobiDB-lite"/>
    </source>
</evidence>
<dbReference type="UniPathway" id="UPA00088"/>
<feature type="binding site" evidence="1">
    <location>
        <position position="614"/>
    </location>
    <ligand>
        <name>Mg(2+)</name>
        <dbReference type="ChEBI" id="CHEBI:18420"/>
    </ligand>
</feature>
<dbReference type="Proteomes" id="UP000316706">
    <property type="component" value="Unassembled WGS sequence"/>
</dbReference>
<dbReference type="GO" id="GO:0046279">
    <property type="term" value="P:3,4-dihydroxybenzoate biosynthetic process"/>
    <property type="evidence" value="ECO:0007669"/>
    <property type="project" value="UniProtKB-UniRule"/>
</dbReference>
<gene>
    <name evidence="4" type="ORF">FHX41_0527</name>
</gene>
<feature type="binding site" evidence="1">
    <location>
        <position position="239"/>
    </location>
    <ligand>
        <name>a divalent metal cation</name>
        <dbReference type="ChEBI" id="CHEBI:60240"/>
        <note>catalytic</note>
    </ligand>
</feature>
<keyword evidence="4" id="KW-0560">Oxidoreductase</keyword>
<dbReference type="InterPro" id="IPR013022">
    <property type="entry name" value="Xyl_isomerase-like_TIM-brl"/>
</dbReference>
<dbReference type="SUPFAM" id="SSF54593">
    <property type="entry name" value="Glyoxalase/Bleomycin resistance protein/Dihydroxybiphenyl dioxygenase"/>
    <property type="match status" value="1"/>
</dbReference>
<feature type="binding site" evidence="1">
    <location>
        <position position="191"/>
    </location>
    <ligand>
        <name>a divalent metal cation</name>
        <dbReference type="ChEBI" id="CHEBI:60240"/>
        <note>catalytic</note>
    </ligand>
</feature>
<keyword evidence="1" id="KW-0479">Metal-binding</keyword>
<dbReference type="Gene3D" id="3.20.20.150">
    <property type="entry name" value="Divalent-metal-dependent TIM barrel enzymes"/>
    <property type="match status" value="1"/>
</dbReference>
<reference evidence="4 5" key="1">
    <citation type="submission" date="2019-06" db="EMBL/GenBank/DDBJ databases">
        <title>Sequencing the genomes of 1000 actinobacteria strains.</title>
        <authorList>
            <person name="Klenk H.-P."/>
        </authorList>
    </citation>
    <scope>NUCLEOTIDE SEQUENCE [LARGE SCALE GENOMIC DNA]</scope>
    <source>
        <strain evidence="4 5">DSM 45043</strain>
    </source>
</reference>
<dbReference type="Pfam" id="PF01261">
    <property type="entry name" value="AP_endonuc_2"/>
    <property type="match status" value="1"/>
</dbReference>
<accession>A0A543I8X0</accession>
<organism evidence="4 5">
    <name type="scientific">Actinomadura hallensis</name>
    <dbReference type="NCBI Taxonomy" id="337895"/>
    <lineage>
        <taxon>Bacteria</taxon>
        <taxon>Bacillati</taxon>
        <taxon>Actinomycetota</taxon>
        <taxon>Actinomycetes</taxon>
        <taxon>Streptosporangiales</taxon>
        <taxon>Thermomonosporaceae</taxon>
        <taxon>Actinomadura</taxon>
    </lineage>
</organism>
<dbReference type="GO" id="GO:0046565">
    <property type="term" value="F:3-dehydroshikimate dehydratase activity"/>
    <property type="evidence" value="ECO:0007669"/>
    <property type="project" value="UniProtKB-UniRule"/>
</dbReference>
<dbReference type="AlphaFoldDB" id="A0A543I8X0"/>
<evidence type="ECO:0000313" key="5">
    <source>
        <dbReference type="Proteomes" id="UP000316706"/>
    </source>
</evidence>
<dbReference type="EC" id="4.2.1.118" evidence="1"/>
<comment type="caution">
    <text evidence="4">The sequence shown here is derived from an EMBL/GenBank/DDBJ whole genome shotgun (WGS) entry which is preliminary data.</text>
</comment>
<dbReference type="Pfam" id="PF00903">
    <property type="entry name" value="Glyoxalase"/>
    <property type="match status" value="1"/>
</dbReference>
<comment type="cofactor">
    <cofactor evidence="1">
        <name>a divalent metal cation</name>
        <dbReference type="ChEBI" id="CHEBI:60240"/>
    </cofactor>
</comment>
<protein>
    <recommendedName>
        <fullName evidence="1">3-dehydroshikimate dehydratase</fullName>
        <shortName evidence="1">DSD</shortName>
        <ecNumber evidence="1">4.2.1.118</ecNumber>
    </recommendedName>
</protein>
<dbReference type="GO" id="GO:0046872">
    <property type="term" value="F:metal ion binding"/>
    <property type="evidence" value="ECO:0007669"/>
    <property type="project" value="UniProtKB-UniRule"/>
</dbReference>
<dbReference type="PROSITE" id="PS51819">
    <property type="entry name" value="VOC"/>
    <property type="match status" value="2"/>
</dbReference>
<dbReference type="SUPFAM" id="SSF51658">
    <property type="entry name" value="Xylose isomerase-like"/>
    <property type="match status" value="1"/>
</dbReference>
<dbReference type="RefSeq" id="WP_141966004.1">
    <property type="nucleotide sequence ID" value="NZ_VFPO01000001.1"/>
</dbReference>
<dbReference type="PANTHER" id="PTHR12110">
    <property type="entry name" value="HYDROXYPYRUVATE ISOMERASE"/>
    <property type="match status" value="1"/>
</dbReference>
<dbReference type="InterPro" id="IPR037523">
    <property type="entry name" value="VOC_core"/>
</dbReference>
<dbReference type="EMBL" id="VFPO01000001">
    <property type="protein sequence ID" value="TQM66930.1"/>
    <property type="molecule type" value="Genomic_DNA"/>
</dbReference>
<dbReference type="Pfam" id="PF14696">
    <property type="entry name" value="Glyoxalase_5"/>
    <property type="match status" value="1"/>
</dbReference>
<comment type="similarity">
    <text evidence="1">Belongs to the bacterial two-domain DSD family.</text>
</comment>
<feature type="binding site" evidence="1">
    <location>
        <position position="464"/>
    </location>
    <ligand>
        <name>Mg(2+)</name>
        <dbReference type="ChEBI" id="CHEBI:18420"/>
    </ligand>
</feature>
<comment type="catalytic activity">
    <reaction evidence="1">
        <text>3-dehydroshikimate = 3,4-dihydroxybenzoate + H2O</text>
        <dbReference type="Rhea" id="RHEA:24848"/>
        <dbReference type="ChEBI" id="CHEBI:15377"/>
        <dbReference type="ChEBI" id="CHEBI:16630"/>
        <dbReference type="ChEBI" id="CHEBI:36241"/>
        <dbReference type="EC" id="4.2.1.118"/>
    </reaction>
</comment>
<evidence type="ECO:0000256" key="1">
    <source>
        <dbReference type="HAMAP-Rule" id="MF_02238"/>
    </source>
</evidence>
<proteinExistence type="inferred from homology"/>
<dbReference type="Gene3D" id="3.10.180.10">
    <property type="entry name" value="2,3-Dihydroxybiphenyl 1,2-Dioxygenase, domain 1"/>
    <property type="match status" value="2"/>
</dbReference>
<feature type="binding site" evidence="1">
    <location>
        <position position="537"/>
    </location>
    <ligand>
        <name>Mg(2+)</name>
        <dbReference type="ChEBI" id="CHEBI:18420"/>
    </ligand>
</feature>
<dbReference type="PANTHER" id="PTHR12110:SF21">
    <property type="entry name" value="XYLOSE ISOMERASE-LIKE TIM BARREL DOMAIN-CONTAINING PROTEIN"/>
    <property type="match status" value="1"/>
</dbReference>
<dbReference type="InterPro" id="IPR004360">
    <property type="entry name" value="Glyas_Fos-R_dOase_dom"/>
</dbReference>
<dbReference type="InterPro" id="IPR050312">
    <property type="entry name" value="IolE/XylAMocC-like"/>
</dbReference>
<feature type="binding site" evidence="1">
    <location>
        <position position="165"/>
    </location>
    <ligand>
        <name>a divalent metal cation</name>
        <dbReference type="ChEBI" id="CHEBI:60240"/>
        <note>catalytic</note>
    </ligand>
</feature>
<dbReference type="HAMAP" id="MF_02238">
    <property type="entry name" value="DSD"/>
    <property type="match status" value="1"/>
</dbReference>